<dbReference type="PANTHER" id="PTHR47959:SF19">
    <property type="entry name" value="NUCLEOLAR RNA HELICASE 2-A"/>
    <property type="match status" value="1"/>
</dbReference>
<dbReference type="AlphaFoldDB" id="A0A8J6DG90"/>
<evidence type="ECO:0000256" key="4">
    <source>
        <dbReference type="ARBA" id="ARBA00022840"/>
    </source>
</evidence>
<dbReference type="GO" id="GO:0016787">
    <property type="term" value="F:hydrolase activity"/>
    <property type="evidence" value="ECO:0007669"/>
    <property type="project" value="UniProtKB-KW"/>
</dbReference>
<dbReference type="Pfam" id="PF26142">
    <property type="entry name" value="DD_DDX21-DDX50"/>
    <property type="match status" value="1"/>
</dbReference>
<evidence type="ECO:0000313" key="8">
    <source>
        <dbReference type="EMBL" id="KAG8507294.1"/>
    </source>
</evidence>
<keyword evidence="3 8" id="KW-0347">Helicase</keyword>
<name>A0A8J6DG90_GALPY</name>
<feature type="region of interest" description="Disordered" evidence="6">
    <location>
        <begin position="335"/>
        <end position="364"/>
    </location>
</feature>
<dbReference type="Gene3D" id="3.40.50.300">
    <property type="entry name" value="P-loop containing nucleotide triphosphate hydrolases"/>
    <property type="match status" value="1"/>
</dbReference>
<dbReference type="GO" id="GO:0003724">
    <property type="term" value="F:RNA helicase activity"/>
    <property type="evidence" value="ECO:0007669"/>
    <property type="project" value="TreeGrafter"/>
</dbReference>
<dbReference type="InterPro" id="IPR027417">
    <property type="entry name" value="P-loop_NTPase"/>
</dbReference>
<feature type="compositionally biased region" description="Basic and acidic residues" evidence="6">
    <location>
        <begin position="119"/>
        <end position="135"/>
    </location>
</feature>
<dbReference type="GO" id="GO:0005829">
    <property type="term" value="C:cytosol"/>
    <property type="evidence" value="ECO:0007669"/>
    <property type="project" value="TreeGrafter"/>
</dbReference>
<feature type="domain" description="DDX21/DDX50 dimerisation" evidence="7">
    <location>
        <begin position="250"/>
        <end position="296"/>
    </location>
</feature>
<dbReference type="InterPro" id="IPR059027">
    <property type="entry name" value="DD_DDX21-DDX50"/>
</dbReference>
<gene>
    <name evidence="8" type="ORF">J0S82_005653</name>
</gene>
<dbReference type="OrthoDB" id="4255at2759"/>
<dbReference type="SUPFAM" id="SSF52540">
    <property type="entry name" value="P-loop containing nucleoside triphosphate hydrolases"/>
    <property type="match status" value="1"/>
</dbReference>
<feature type="non-terminal residue" evidence="8">
    <location>
        <position position="1"/>
    </location>
</feature>
<sequence>MRNFWENARQEERFCPSGTAPCIYKGANQVSRDFSDITQKLSVAFFYGGTPTKGQIKCRWYEMDTLVGLPGGIKEHLWKDKQGLSKLKDVDLYEVVGYEQLAIIGYTVVKKCMQSTDEHVDLPGEKTDETKKKAQELSPKASIKQDAQSSHKDKRHYIPQKQREITLKVFRNGDFRVVACGLAIPEVDLIMQRLTLKDIEPHIHHSGQMGRTVMTGVCTCFYQNKLKIQIMQVEQKAGIKVKRIGVPCATEIIKASCKNAIKLLKSVPLTAIKHFKQSAEKLMEEKGALEALVAAMKKLWTKIMHCPIGMPSITYASMILKSNWSWKNHRKDIEASEDAGTAVKAFEDRKETERETSENSKQDN</sequence>
<evidence type="ECO:0000256" key="2">
    <source>
        <dbReference type="ARBA" id="ARBA00022801"/>
    </source>
</evidence>
<dbReference type="InterPro" id="IPR050079">
    <property type="entry name" value="DEAD_box_RNA_helicase"/>
</dbReference>
<dbReference type="EMBL" id="JAGFMF010012115">
    <property type="protein sequence ID" value="KAG8507294.1"/>
    <property type="molecule type" value="Genomic_DNA"/>
</dbReference>
<evidence type="ECO:0000256" key="1">
    <source>
        <dbReference type="ARBA" id="ARBA00022741"/>
    </source>
</evidence>
<keyword evidence="2" id="KW-0378">Hydrolase</keyword>
<organism evidence="8 9">
    <name type="scientific">Galemys pyrenaicus</name>
    <name type="common">Iberian desman</name>
    <name type="synonym">Pyrenean desman</name>
    <dbReference type="NCBI Taxonomy" id="202257"/>
    <lineage>
        <taxon>Eukaryota</taxon>
        <taxon>Metazoa</taxon>
        <taxon>Chordata</taxon>
        <taxon>Craniata</taxon>
        <taxon>Vertebrata</taxon>
        <taxon>Euteleostomi</taxon>
        <taxon>Mammalia</taxon>
        <taxon>Eutheria</taxon>
        <taxon>Laurasiatheria</taxon>
        <taxon>Eulipotyphla</taxon>
        <taxon>Talpidae</taxon>
        <taxon>Galemys</taxon>
    </lineage>
</organism>
<keyword evidence="5" id="KW-0175">Coiled coil</keyword>
<dbReference type="GO" id="GO:0005524">
    <property type="term" value="F:ATP binding"/>
    <property type="evidence" value="ECO:0007669"/>
    <property type="project" value="UniProtKB-KW"/>
</dbReference>
<evidence type="ECO:0000256" key="3">
    <source>
        <dbReference type="ARBA" id="ARBA00022806"/>
    </source>
</evidence>
<keyword evidence="1" id="KW-0547">Nucleotide-binding</keyword>
<accession>A0A8J6DG90</accession>
<evidence type="ECO:0000256" key="5">
    <source>
        <dbReference type="SAM" id="Coils"/>
    </source>
</evidence>
<feature type="region of interest" description="Disordered" evidence="6">
    <location>
        <begin position="119"/>
        <end position="157"/>
    </location>
</feature>
<proteinExistence type="predicted"/>
<evidence type="ECO:0000256" key="6">
    <source>
        <dbReference type="SAM" id="MobiDB-lite"/>
    </source>
</evidence>
<protein>
    <submittedName>
        <fullName evidence="8">Nucleolar RNA helicase 2</fullName>
    </submittedName>
</protein>
<reference evidence="8" key="1">
    <citation type="journal article" date="2021" name="Evol. Appl.">
        <title>The genome of the Pyrenean desman and the effects of bottlenecks and inbreeding on the genomic landscape of an endangered species.</title>
        <authorList>
            <person name="Escoda L."/>
            <person name="Castresana J."/>
        </authorList>
    </citation>
    <scope>NUCLEOTIDE SEQUENCE</scope>
    <source>
        <strain evidence="8">IBE-C5619</strain>
    </source>
</reference>
<keyword evidence="4" id="KW-0067">ATP-binding</keyword>
<feature type="compositionally biased region" description="Basic and acidic residues" evidence="6">
    <location>
        <begin position="345"/>
        <end position="364"/>
    </location>
</feature>
<feature type="coiled-coil region" evidence="5">
    <location>
        <begin position="272"/>
        <end position="299"/>
    </location>
</feature>
<comment type="caution">
    <text evidence="8">The sequence shown here is derived from an EMBL/GenBank/DDBJ whole genome shotgun (WGS) entry which is preliminary data.</text>
</comment>
<evidence type="ECO:0000313" key="9">
    <source>
        <dbReference type="Proteomes" id="UP000700334"/>
    </source>
</evidence>
<evidence type="ECO:0000259" key="7">
    <source>
        <dbReference type="Pfam" id="PF26142"/>
    </source>
</evidence>
<dbReference type="PANTHER" id="PTHR47959">
    <property type="entry name" value="ATP-DEPENDENT RNA HELICASE RHLE-RELATED"/>
    <property type="match status" value="1"/>
</dbReference>
<keyword evidence="9" id="KW-1185">Reference proteome</keyword>
<dbReference type="Proteomes" id="UP000700334">
    <property type="component" value="Unassembled WGS sequence"/>
</dbReference>